<dbReference type="Pfam" id="PF01226">
    <property type="entry name" value="Form_Nir_trans"/>
    <property type="match status" value="1"/>
</dbReference>
<reference evidence="7 8" key="1">
    <citation type="submission" date="2023-04" db="EMBL/GenBank/DDBJ databases">
        <title>Marinobulbifer ophiurae gen. nov., sp. Nov., isolate from tissue of brittle star Ophioplocus japonicus.</title>
        <authorList>
            <person name="Kawano K."/>
            <person name="Sawayama S."/>
            <person name="Nakagawa S."/>
        </authorList>
    </citation>
    <scope>NUCLEOTIDE SEQUENCE [LARGE SCALE GENOMIC DNA]</scope>
    <source>
        <strain evidence="7 8">NKW57</strain>
    </source>
</reference>
<dbReference type="RefSeq" id="WP_285764514.1">
    <property type="nucleotide sequence ID" value="NZ_BSYJ01000004.1"/>
</dbReference>
<evidence type="ECO:0000256" key="1">
    <source>
        <dbReference type="ARBA" id="ARBA00004141"/>
    </source>
</evidence>
<evidence type="ECO:0000256" key="5">
    <source>
        <dbReference type="ARBA" id="ARBA00049660"/>
    </source>
</evidence>
<feature type="transmembrane region" description="Helical" evidence="6">
    <location>
        <begin position="108"/>
        <end position="129"/>
    </location>
</feature>
<evidence type="ECO:0000256" key="4">
    <source>
        <dbReference type="ARBA" id="ARBA00023136"/>
    </source>
</evidence>
<feature type="transmembrane region" description="Helical" evidence="6">
    <location>
        <begin position="192"/>
        <end position="213"/>
    </location>
</feature>
<comment type="similarity">
    <text evidence="5">Belongs to the FNT transporter (TC 1.A.16) family.</text>
</comment>
<feature type="transmembrane region" description="Helical" evidence="6">
    <location>
        <begin position="233"/>
        <end position="258"/>
    </location>
</feature>
<dbReference type="InterPro" id="IPR023271">
    <property type="entry name" value="Aquaporin-like"/>
</dbReference>
<keyword evidence="3 6" id="KW-1133">Transmembrane helix</keyword>
<keyword evidence="8" id="KW-1185">Reference proteome</keyword>
<feature type="transmembrane region" description="Helical" evidence="6">
    <location>
        <begin position="161"/>
        <end position="180"/>
    </location>
</feature>
<dbReference type="Gene3D" id="1.20.1080.10">
    <property type="entry name" value="Glycerol uptake facilitator protein"/>
    <property type="match status" value="1"/>
</dbReference>
<dbReference type="NCBIfam" id="TIGR00790">
    <property type="entry name" value="fnt"/>
    <property type="match status" value="1"/>
</dbReference>
<comment type="subcellular location">
    <subcellularLocation>
        <location evidence="1">Membrane</location>
        <topology evidence="1">Multi-pass membrane protein</topology>
    </subcellularLocation>
</comment>
<dbReference type="EMBL" id="BSYJ01000004">
    <property type="protein sequence ID" value="GMG87900.1"/>
    <property type="molecule type" value="Genomic_DNA"/>
</dbReference>
<name>A0ABQ6M0M5_9GAMM</name>
<evidence type="ECO:0000256" key="3">
    <source>
        <dbReference type="ARBA" id="ARBA00022989"/>
    </source>
</evidence>
<gene>
    <name evidence="7" type="primary">focA</name>
    <name evidence="7" type="ORF">MNKW57_22210</name>
</gene>
<feature type="transmembrane region" description="Helical" evidence="6">
    <location>
        <begin position="66"/>
        <end position="87"/>
    </location>
</feature>
<evidence type="ECO:0000313" key="7">
    <source>
        <dbReference type="EMBL" id="GMG87900.1"/>
    </source>
</evidence>
<protein>
    <submittedName>
        <fullName evidence="7">Formate transporter FocA</fullName>
    </submittedName>
</protein>
<dbReference type="PROSITE" id="PS01006">
    <property type="entry name" value="FORMATE_NITRITE_TP_2"/>
    <property type="match status" value="1"/>
</dbReference>
<dbReference type="PANTHER" id="PTHR30520">
    <property type="entry name" value="FORMATE TRANSPORTER-RELATED"/>
    <property type="match status" value="1"/>
</dbReference>
<feature type="transmembrane region" description="Helical" evidence="6">
    <location>
        <begin position="34"/>
        <end position="54"/>
    </location>
</feature>
<keyword evidence="2 6" id="KW-0812">Transmembrane</keyword>
<sequence length="263" mass="28127">MSSPFDAYKPDQIAQLVENVGIAKSRLPALQTMTLAFLAGAFIAFGGMFYTLVITGSELGFGPTRLLGAIVFSTGLVLVIVAGAELFTGNNLIVVAWAERDVSTPRLLRNWILVFTGNFIGSVATAWFYSLSGATGLGAGELLSTIHGIAEGKVALDWQQAFFRGLLCNVLVCLAVWLTIAAHTVEGKITAIILPISAFVALGFEHSVANMYLIPVAMFTGSDITINQFLTNLIPVTLGNIVGGSVFVALVYWVCYLLPRHHD</sequence>
<organism evidence="7 8">
    <name type="scientific">Biformimicrobium ophioploci</name>
    <dbReference type="NCBI Taxonomy" id="3036711"/>
    <lineage>
        <taxon>Bacteria</taxon>
        <taxon>Pseudomonadati</taxon>
        <taxon>Pseudomonadota</taxon>
        <taxon>Gammaproteobacteria</taxon>
        <taxon>Cellvibrionales</taxon>
        <taxon>Microbulbiferaceae</taxon>
        <taxon>Biformimicrobium</taxon>
    </lineage>
</organism>
<evidence type="ECO:0000256" key="2">
    <source>
        <dbReference type="ARBA" id="ARBA00022692"/>
    </source>
</evidence>
<evidence type="ECO:0000256" key="6">
    <source>
        <dbReference type="SAM" id="Phobius"/>
    </source>
</evidence>
<keyword evidence="4 6" id="KW-0472">Membrane</keyword>
<dbReference type="PANTHER" id="PTHR30520:SF6">
    <property type="entry name" value="FORMATE_NITRATE FAMILY TRANSPORTER (EUROFUNG)"/>
    <property type="match status" value="1"/>
</dbReference>
<dbReference type="PROSITE" id="PS01005">
    <property type="entry name" value="FORMATE_NITRITE_TP_1"/>
    <property type="match status" value="1"/>
</dbReference>
<proteinExistence type="inferred from homology"/>
<accession>A0ABQ6M0M5</accession>
<comment type="caution">
    <text evidence="7">The sequence shown here is derived from an EMBL/GenBank/DDBJ whole genome shotgun (WGS) entry which is preliminary data.</text>
</comment>
<evidence type="ECO:0000313" key="8">
    <source>
        <dbReference type="Proteomes" id="UP001224392"/>
    </source>
</evidence>
<dbReference type="Proteomes" id="UP001224392">
    <property type="component" value="Unassembled WGS sequence"/>
</dbReference>
<dbReference type="InterPro" id="IPR000292">
    <property type="entry name" value="For/NO2_transpt"/>
</dbReference>
<dbReference type="InterPro" id="IPR024002">
    <property type="entry name" value="For/NO2_transpt_CS"/>
</dbReference>